<proteinExistence type="inferred from homology"/>
<dbReference type="InterPro" id="IPR004649">
    <property type="entry name" value="RNase_H2_suA"/>
</dbReference>
<evidence type="ECO:0000256" key="5">
    <source>
        <dbReference type="ARBA" id="ARBA00022723"/>
    </source>
</evidence>
<dbReference type="eggNOG" id="KOG2299">
    <property type="taxonomic scope" value="Eukaryota"/>
</dbReference>
<dbReference type="FunFam" id="3.30.420.10:FF:000016">
    <property type="entry name" value="Ribonuclease"/>
    <property type="match status" value="1"/>
</dbReference>
<evidence type="ECO:0000256" key="4">
    <source>
        <dbReference type="ARBA" id="ARBA00022722"/>
    </source>
</evidence>
<evidence type="ECO:0000256" key="9">
    <source>
        <dbReference type="RuleBase" id="RU003515"/>
    </source>
</evidence>
<accession>A0A1Q2ZSI9</accession>
<dbReference type="InterPro" id="IPR024567">
    <property type="entry name" value="RNase_HII/HIII_dom"/>
</dbReference>
<dbReference type="InterPro" id="IPR023160">
    <property type="entry name" value="RNase_HII_hlx-loop-hlx_cap_dom"/>
</dbReference>
<dbReference type="CDD" id="cd07181">
    <property type="entry name" value="RNase_HII_eukaryota_like"/>
    <property type="match status" value="1"/>
</dbReference>
<dbReference type="InterPro" id="IPR012337">
    <property type="entry name" value="RNaseH-like_sf"/>
</dbReference>
<dbReference type="InterPro" id="IPR001352">
    <property type="entry name" value="RNase_HII/HIII"/>
</dbReference>
<comment type="function">
    <text evidence="9">Endonuclease that specifically degrades the RNA of RNA-DNA hybrids.</text>
</comment>
<comment type="cofactor">
    <cofactor evidence="8">
        <name>Mn(2+)</name>
        <dbReference type="ChEBI" id="CHEBI:29035"/>
    </cofactor>
    <cofactor evidence="8">
        <name>Mg(2+)</name>
        <dbReference type="ChEBI" id="CHEBI:18420"/>
    </cofactor>
    <text evidence="8">Manganese or magnesium. Binds 1 divalent metal ion per monomer in the absence of substrate. May bind a second metal ion after substrate binding.</text>
</comment>
<comment type="catalytic activity">
    <reaction evidence="1 8 9">
        <text>Endonucleolytic cleavage to 5'-phosphomonoester.</text>
        <dbReference type="EC" id="3.1.26.4"/>
    </reaction>
</comment>
<gene>
    <name evidence="11" type="ORF">ZYGR_0A00520</name>
</gene>
<keyword evidence="7 8" id="KW-0378">Hydrolase</keyword>
<dbReference type="SUPFAM" id="SSF53098">
    <property type="entry name" value="Ribonuclease H-like"/>
    <property type="match status" value="1"/>
</dbReference>
<evidence type="ECO:0000313" key="11">
    <source>
        <dbReference type="EMBL" id="GAV46460.1"/>
    </source>
</evidence>
<dbReference type="Pfam" id="PF01351">
    <property type="entry name" value="RNase_HII"/>
    <property type="match status" value="1"/>
</dbReference>
<keyword evidence="4 8" id="KW-0540">Nuclease</keyword>
<dbReference type="PANTHER" id="PTHR10954">
    <property type="entry name" value="RIBONUCLEASE H2 SUBUNIT A"/>
    <property type="match status" value="1"/>
</dbReference>
<dbReference type="InterPro" id="IPR036397">
    <property type="entry name" value="RNaseH_sf"/>
</dbReference>
<sequence>MLPPTVEFCKGSLHSKTFYSPVPEQIAQCKDNDDNDNENDQIILGVDEAGRGPVLGPMVYGISYCTKQFQDEILKPNYGFDDSKKLSDLERRRLFSKIYGENGEVAEIANVGYAVTAITPADISSGMLRYPANANYNLNEQAHDVTIALIEGVLQRGVKLHHVYVDTVGPPASYQKKLEQKFPHIKFTVAKKADSLYCVVSVASIVAKVTRDILLEQWAQQVSPPEAGPLGSGYPADAKTTAWLRNTMKPLMGWDPHLVRFSWQTSETLLDNKGIQIEWEEKSKSKPVWAGKSMLQAERKPLTLDSWYG</sequence>
<dbReference type="PROSITE" id="PS51975">
    <property type="entry name" value="RNASE_H_2"/>
    <property type="match status" value="1"/>
</dbReference>
<dbReference type="Gene3D" id="1.10.10.460">
    <property type="entry name" value="Ribonuclease hii. Domain 2"/>
    <property type="match status" value="1"/>
</dbReference>
<reference evidence="11 12" key="1">
    <citation type="submission" date="2016-08" db="EMBL/GenBank/DDBJ databases">
        <title>Draft genome sequence of allopolyploid Zygosaccharomyces rouxii.</title>
        <authorList>
            <person name="Watanabe J."/>
            <person name="Uehara K."/>
            <person name="Mogi Y."/>
            <person name="Tsukioka Y."/>
        </authorList>
    </citation>
    <scope>NUCLEOTIDE SEQUENCE [LARGE SCALE GENOMIC DNA]</scope>
    <source>
        <strain evidence="11 12">NBRC 110957</strain>
    </source>
</reference>
<evidence type="ECO:0000256" key="7">
    <source>
        <dbReference type="ARBA" id="ARBA00022801"/>
    </source>
</evidence>
<dbReference type="GO" id="GO:0043137">
    <property type="term" value="P:DNA replication, removal of RNA primer"/>
    <property type="evidence" value="ECO:0007669"/>
    <property type="project" value="EnsemblFungi"/>
</dbReference>
<feature type="binding site" evidence="8">
    <location>
        <position position="166"/>
    </location>
    <ligand>
        <name>a divalent metal cation</name>
        <dbReference type="ChEBI" id="CHEBI:60240"/>
    </ligand>
</feature>
<dbReference type="NCBIfam" id="TIGR00729">
    <property type="entry name" value="ribonuclease HII"/>
    <property type="match status" value="1"/>
</dbReference>
<dbReference type="EMBL" id="BDGX01000001">
    <property type="protein sequence ID" value="GAV46460.1"/>
    <property type="molecule type" value="Genomic_DNA"/>
</dbReference>
<dbReference type="Proteomes" id="UP000187013">
    <property type="component" value="Unassembled WGS sequence"/>
</dbReference>
<dbReference type="Gene3D" id="3.30.420.10">
    <property type="entry name" value="Ribonuclease H-like superfamily/Ribonuclease H"/>
    <property type="match status" value="1"/>
</dbReference>
<keyword evidence="5 8" id="KW-0479">Metal-binding</keyword>
<dbReference type="GO" id="GO:0004523">
    <property type="term" value="F:RNA-DNA hybrid ribonuclease activity"/>
    <property type="evidence" value="ECO:0007669"/>
    <property type="project" value="UniProtKB-UniRule"/>
</dbReference>
<evidence type="ECO:0000256" key="2">
    <source>
        <dbReference type="ARBA" id="ARBA00001946"/>
    </source>
</evidence>
<evidence type="ECO:0000259" key="10">
    <source>
        <dbReference type="PROSITE" id="PS51975"/>
    </source>
</evidence>
<dbReference type="OrthoDB" id="7462577at2759"/>
<dbReference type="AlphaFoldDB" id="A0A1Q2ZSI9"/>
<dbReference type="GO" id="GO:1990516">
    <property type="term" value="P:ribonucleotide excision repair"/>
    <property type="evidence" value="ECO:0007669"/>
    <property type="project" value="EnsemblFungi"/>
</dbReference>
<dbReference type="GO" id="GO:0003723">
    <property type="term" value="F:RNA binding"/>
    <property type="evidence" value="ECO:0007669"/>
    <property type="project" value="UniProtKB-UniRule"/>
</dbReference>
<evidence type="ECO:0000256" key="6">
    <source>
        <dbReference type="ARBA" id="ARBA00022759"/>
    </source>
</evidence>
<organism evidence="11 12">
    <name type="scientific">Zygosaccharomyces rouxii</name>
    <dbReference type="NCBI Taxonomy" id="4956"/>
    <lineage>
        <taxon>Eukaryota</taxon>
        <taxon>Fungi</taxon>
        <taxon>Dikarya</taxon>
        <taxon>Ascomycota</taxon>
        <taxon>Saccharomycotina</taxon>
        <taxon>Saccharomycetes</taxon>
        <taxon>Saccharomycetales</taxon>
        <taxon>Saccharomycetaceae</taxon>
        <taxon>Zygosaccharomyces</taxon>
    </lineage>
</organism>
<name>A0A1Q2ZSI9_ZYGRO</name>
<comment type="cofactor">
    <cofactor evidence="2">
        <name>Mg(2+)</name>
        <dbReference type="ChEBI" id="CHEBI:18420"/>
    </cofactor>
</comment>
<comment type="similarity">
    <text evidence="3">Belongs to the RNase HII family. Eukaryotic subfamily.</text>
</comment>
<dbReference type="FunFam" id="1.10.10.460:FF:000001">
    <property type="entry name" value="Ribonuclease"/>
    <property type="match status" value="1"/>
</dbReference>
<dbReference type="GO" id="GO:0032299">
    <property type="term" value="C:ribonuclease H2 complex"/>
    <property type="evidence" value="ECO:0007669"/>
    <property type="project" value="EnsemblFungi"/>
</dbReference>
<keyword evidence="6 8" id="KW-0255">Endonuclease</keyword>
<feature type="binding site" evidence="8">
    <location>
        <position position="48"/>
    </location>
    <ligand>
        <name>a divalent metal cation</name>
        <dbReference type="ChEBI" id="CHEBI:60240"/>
    </ligand>
</feature>
<evidence type="ECO:0000256" key="3">
    <source>
        <dbReference type="ARBA" id="ARBA00007058"/>
    </source>
</evidence>
<dbReference type="GO" id="GO:0005634">
    <property type="term" value="C:nucleus"/>
    <property type="evidence" value="ECO:0007669"/>
    <property type="project" value="EnsemblFungi"/>
</dbReference>
<dbReference type="OMA" id="REECRFF"/>
<evidence type="ECO:0000256" key="1">
    <source>
        <dbReference type="ARBA" id="ARBA00000077"/>
    </source>
</evidence>
<evidence type="ECO:0000313" key="12">
    <source>
        <dbReference type="Proteomes" id="UP000187013"/>
    </source>
</evidence>
<feature type="binding site" evidence="8">
    <location>
        <position position="47"/>
    </location>
    <ligand>
        <name>a divalent metal cation</name>
        <dbReference type="ChEBI" id="CHEBI:60240"/>
    </ligand>
</feature>
<dbReference type="GO" id="GO:0046872">
    <property type="term" value="F:metal ion binding"/>
    <property type="evidence" value="ECO:0007669"/>
    <property type="project" value="UniProtKB-KW"/>
</dbReference>
<protein>
    <recommendedName>
        <fullName evidence="9">Ribonuclease</fullName>
        <ecNumber evidence="9">3.1.26.4</ecNumber>
    </recommendedName>
</protein>
<feature type="domain" description="RNase H type-2" evidence="10">
    <location>
        <begin position="41"/>
        <end position="275"/>
    </location>
</feature>
<dbReference type="EC" id="3.1.26.4" evidence="9"/>
<dbReference type="PANTHER" id="PTHR10954:SF7">
    <property type="entry name" value="RIBONUCLEASE H2 SUBUNIT A"/>
    <property type="match status" value="1"/>
</dbReference>
<comment type="caution">
    <text evidence="11">The sequence shown here is derived from an EMBL/GenBank/DDBJ whole genome shotgun (WGS) entry which is preliminary data.</text>
</comment>
<evidence type="ECO:0000256" key="8">
    <source>
        <dbReference type="PROSITE-ProRule" id="PRU01319"/>
    </source>
</evidence>